<dbReference type="Pfam" id="PF03965">
    <property type="entry name" value="Penicillinase_R"/>
    <property type="match status" value="1"/>
</dbReference>
<dbReference type="OrthoDB" id="9795583at2"/>
<gene>
    <name evidence="5" type="primary">mecI</name>
    <name evidence="5" type="ORF">CAFE_21680</name>
</gene>
<dbReference type="InterPro" id="IPR005650">
    <property type="entry name" value="BlaI_family"/>
</dbReference>
<dbReference type="GO" id="GO:0003677">
    <property type="term" value="F:DNA binding"/>
    <property type="evidence" value="ECO:0007669"/>
    <property type="project" value="UniProtKB-KW"/>
</dbReference>
<sequence length="123" mass="13922">MQKLFDSELKIMDVLWKNGDTTAKRMAEILKEQVGWSKTTTYTLISRCIHKGTVERMEPNFLCHPLVSIGQARELETTELINKMYDGAADQLVASILGRKNLSPEEIEKLKQLVNSLESGGRL</sequence>
<dbReference type="AlphaFoldDB" id="A0A6N8I0B2"/>
<dbReference type="GO" id="GO:0045892">
    <property type="term" value="P:negative regulation of DNA-templated transcription"/>
    <property type="evidence" value="ECO:0007669"/>
    <property type="project" value="InterPro"/>
</dbReference>
<evidence type="ECO:0000256" key="4">
    <source>
        <dbReference type="ARBA" id="ARBA00023163"/>
    </source>
</evidence>
<dbReference type="Proteomes" id="UP000469440">
    <property type="component" value="Unassembled WGS sequence"/>
</dbReference>
<dbReference type="RefSeq" id="WP_066644354.1">
    <property type="nucleotide sequence ID" value="NZ_VWXL01000058.1"/>
</dbReference>
<dbReference type="EMBL" id="VWXL01000058">
    <property type="protein sequence ID" value="MVB11452.1"/>
    <property type="molecule type" value="Genomic_DNA"/>
</dbReference>
<keyword evidence="6" id="KW-1185">Reference proteome</keyword>
<evidence type="ECO:0000256" key="2">
    <source>
        <dbReference type="ARBA" id="ARBA00023015"/>
    </source>
</evidence>
<dbReference type="PIRSF" id="PIRSF019455">
    <property type="entry name" value="CopR_AtkY"/>
    <property type="match status" value="1"/>
</dbReference>
<dbReference type="Gene3D" id="1.10.10.10">
    <property type="entry name" value="Winged helix-like DNA-binding domain superfamily/Winged helix DNA-binding domain"/>
    <property type="match status" value="1"/>
</dbReference>
<evidence type="ECO:0000256" key="1">
    <source>
        <dbReference type="ARBA" id="ARBA00011046"/>
    </source>
</evidence>
<name>A0A6N8I0B2_9FIRM</name>
<dbReference type="SUPFAM" id="SSF46785">
    <property type="entry name" value="Winged helix' DNA-binding domain"/>
    <property type="match status" value="1"/>
</dbReference>
<organism evidence="5 6">
    <name type="scientific">Caproicibacter fermentans</name>
    <dbReference type="NCBI Taxonomy" id="2576756"/>
    <lineage>
        <taxon>Bacteria</taxon>
        <taxon>Bacillati</taxon>
        <taxon>Bacillota</taxon>
        <taxon>Clostridia</taxon>
        <taxon>Eubacteriales</taxon>
        <taxon>Acutalibacteraceae</taxon>
        <taxon>Caproicibacter</taxon>
    </lineage>
</organism>
<dbReference type="InterPro" id="IPR036388">
    <property type="entry name" value="WH-like_DNA-bd_sf"/>
</dbReference>
<comment type="caution">
    <text evidence="5">The sequence shown here is derived from an EMBL/GenBank/DDBJ whole genome shotgun (WGS) entry which is preliminary data.</text>
</comment>
<keyword evidence="3" id="KW-0238">DNA-binding</keyword>
<comment type="similarity">
    <text evidence="1">Belongs to the BlaI transcriptional regulatory family.</text>
</comment>
<keyword evidence="4" id="KW-0804">Transcription</keyword>
<dbReference type="Gene3D" id="1.10.4040.10">
    <property type="entry name" value="Penicillinase repressor domain"/>
    <property type="match status" value="1"/>
</dbReference>
<proteinExistence type="inferred from homology"/>
<evidence type="ECO:0000256" key="3">
    <source>
        <dbReference type="ARBA" id="ARBA00023125"/>
    </source>
</evidence>
<evidence type="ECO:0000313" key="5">
    <source>
        <dbReference type="EMBL" id="MVB11452.1"/>
    </source>
</evidence>
<keyword evidence="2" id="KW-0805">Transcription regulation</keyword>
<dbReference type="InterPro" id="IPR036390">
    <property type="entry name" value="WH_DNA-bd_sf"/>
</dbReference>
<accession>A0A6N8I0B2</accession>
<reference evidence="5 6" key="1">
    <citation type="submission" date="2019-09" db="EMBL/GenBank/DDBJ databases">
        <title>Genome sequence of Clostridium sp. EA1.</title>
        <authorList>
            <person name="Poehlein A."/>
            <person name="Bengelsdorf F.R."/>
            <person name="Daniel R."/>
        </authorList>
    </citation>
    <scope>NUCLEOTIDE SEQUENCE [LARGE SCALE GENOMIC DNA]</scope>
    <source>
        <strain evidence="5 6">EA1</strain>
    </source>
</reference>
<protein>
    <submittedName>
        <fullName evidence="5">Methicillin resistance regulatory protein MecI</fullName>
    </submittedName>
</protein>
<evidence type="ECO:0000313" key="6">
    <source>
        <dbReference type="Proteomes" id="UP000469440"/>
    </source>
</evidence>